<feature type="domain" description="Ku" evidence="3">
    <location>
        <begin position="9"/>
        <end position="73"/>
    </location>
</feature>
<name>A0A380C988_SPHSI</name>
<dbReference type="PANTHER" id="PTHR41251">
    <property type="entry name" value="NON-HOMOLOGOUS END JOINING PROTEIN KU"/>
    <property type="match status" value="1"/>
</dbReference>
<evidence type="ECO:0000313" key="4">
    <source>
        <dbReference type="EMBL" id="SUJ14089.1"/>
    </source>
</evidence>
<dbReference type="GO" id="GO:0003690">
    <property type="term" value="F:double-stranded DNA binding"/>
    <property type="evidence" value="ECO:0007669"/>
    <property type="project" value="TreeGrafter"/>
</dbReference>
<dbReference type="EMBL" id="UGYW01000002">
    <property type="protein sequence ID" value="SUJ14089.1"/>
    <property type="molecule type" value="Genomic_DNA"/>
</dbReference>
<dbReference type="InterPro" id="IPR006164">
    <property type="entry name" value="DNA_bd_Ku70/Ku80"/>
</dbReference>
<feature type="region of interest" description="Disordered" evidence="2">
    <location>
        <begin position="70"/>
        <end position="93"/>
    </location>
</feature>
<dbReference type="Proteomes" id="UP000254893">
    <property type="component" value="Unassembled WGS sequence"/>
</dbReference>
<accession>A0A380C988</accession>
<protein>
    <submittedName>
        <fullName evidence="4">Ku protein</fullName>
    </submittedName>
</protein>
<reference evidence="4 5" key="1">
    <citation type="submission" date="2018-06" db="EMBL/GenBank/DDBJ databases">
        <authorList>
            <consortium name="Pathogen Informatics"/>
            <person name="Doyle S."/>
        </authorList>
    </citation>
    <scope>NUCLEOTIDE SEQUENCE [LARGE SCALE GENOMIC DNA]</scope>
    <source>
        <strain evidence="4 5">NCTC11388</strain>
    </source>
</reference>
<dbReference type="AlphaFoldDB" id="A0A380C988"/>
<evidence type="ECO:0000256" key="1">
    <source>
        <dbReference type="ARBA" id="ARBA00023125"/>
    </source>
</evidence>
<keyword evidence="1" id="KW-0238">DNA-binding</keyword>
<sequence>MDLLISRFKIYSATQSSSLNLDMLDRKDKSNIKYKRMNEKTGKEVAWENSVNGYMLKDKYLVLEDADFEDASQQDDLPPAPQVSYPAKTEKDL</sequence>
<dbReference type="GO" id="GO:0006303">
    <property type="term" value="P:double-strand break repair via nonhomologous end joining"/>
    <property type="evidence" value="ECO:0007669"/>
    <property type="project" value="InterPro"/>
</dbReference>
<proteinExistence type="predicted"/>
<evidence type="ECO:0000259" key="3">
    <source>
        <dbReference type="Pfam" id="PF02735"/>
    </source>
</evidence>
<dbReference type="SUPFAM" id="SSF100939">
    <property type="entry name" value="SPOC domain-like"/>
    <property type="match status" value="1"/>
</dbReference>
<gene>
    <name evidence="4" type="ORF">NCTC11388_02347</name>
</gene>
<evidence type="ECO:0000256" key="2">
    <source>
        <dbReference type="SAM" id="MobiDB-lite"/>
    </source>
</evidence>
<dbReference type="Pfam" id="PF02735">
    <property type="entry name" value="Ku"/>
    <property type="match status" value="1"/>
</dbReference>
<dbReference type="InterPro" id="IPR009187">
    <property type="entry name" value="Prok_Ku"/>
</dbReference>
<organism evidence="4 5">
    <name type="scientific">Sphingobacterium spiritivorum</name>
    <name type="common">Flavobacterium spiritivorum</name>
    <dbReference type="NCBI Taxonomy" id="258"/>
    <lineage>
        <taxon>Bacteria</taxon>
        <taxon>Pseudomonadati</taxon>
        <taxon>Bacteroidota</taxon>
        <taxon>Sphingobacteriia</taxon>
        <taxon>Sphingobacteriales</taxon>
        <taxon>Sphingobacteriaceae</taxon>
        <taxon>Sphingobacterium</taxon>
    </lineage>
</organism>
<dbReference type="PANTHER" id="PTHR41251:SF1">
    <property type="entry name" value="NON-HOMOLOGOUS END JOINING PROTEIN KU"/>
    <property type="match status" value="1"/>
</dbReference>
<evidence type="ECO:0000313" key="5">
    <source>
        <dbReference type="Proteomes" id="UP000254893"/>
    </source>
</evidence>
<dbReference type="InterPro" id="IPR016194">
    <property type="entry name" value="SPOC-like_C_dom_sf"/>
</dbReference>